<evidence type="ECO:0000256" key="1">
    <source>
        <dbReference type="SAM" id="MobiDB-lite"/>
    </source>
</evidence>
<name>A0ABR1HHI7_9HYPO</name>
<feature type="domain" description="DUF8035" evidence="3">
    <location>
        <begin position="720"/>
        <end position="770"/>
    </location>
</feature>
<dbReference type="Pfam" id="PF26082">
    <property type="entry name" value="zf-C2H2_AcuF"/>
    <property type="match status" value="1"/>
</dbReference>
<evidence type="ECO:0000313" key="5">
    <source>
        <dbReference type="Proteomes" id="UP001498476"/>
    </source>
</evidence>
<dbReference type="PANTHER" id="PTHR35391">
    <property type="entry name" value="C2H2-TYPE DOMAIN-CONTAINING PROTEIN-RELATED"/>
    <property type="match status" value="1"/>
</dbReference>
<feature type="region of interest" description="Disordered" evidence="1">
    <location>
        <begin position="597"/>
        <end position="717"/>
    </location>
</feature>
<feature type="compositionally biased region" description="Acidic residues" evidence="1">
    <location>
        <begin position="91"/>
        <end position="103"/>
    </location>
</feature>
<dbReference type="Proteomes" id="UP001498476">
    <property type="component" value="Unassembled WGS sequence"/>
</dbReference>
<feature type="region of interest" description="Disordered" evidence="1">
    <location>
        <begin position="77"/>
        <end position="103"/>
    </location>
</feature>
<protein>
    <recommendedName>
        <fullName evidence="6">C2H2-type domain-containing protein</fullName>
    </recommendedName>
</protein>
<evidence type="ECO:0000259" key="2">
    <source>
        <dbReference type="Pfam" id="PF26082"/>
    </source>
</evidence>
<feature type="compositionally biased region" description="Basic and acidic residues" evidence="1">
    <location>
        <begin position="661"/>
        <end position="717"/>
    </location>
</feature>
<evidence type="ECO:0008006" key="6">
    <source>
        <dbReference type="Google" id="ProtNLM"/>
    </source>
</evidence>
<feature type="domain" description="Oxidoreductase acuF-like C2H2 type zinc-finger" evidence="2">
    <location>
        <begin position="272"/>
        <end position="300"/>
    </location>
</feature>
<accession>A0ABR1HHI7</accession>
<dbReference type="Pfam" id="PF26118">
    <property type="entry name" value="DUF8035"/>
    <property type="match status" value="1"/>
</dbReference>
<organism evidence="4 5">
    <name type="scientific">Neonectria punicea</name>
    <dbReference type="NCBI Taxonomy" id="979145"/>
    <lineage>
        <taxon>Eukaryota</taxon>
        <taxon>Fungi</taxon>
        <taxon>Dikarya</taxon>
        <taxon>Ascomycota</taxon>
        <taxon>Pezizomycotina</taxon>
        <taxon>Sordariomycetes</taxon>
        <taxon>Hypocreomycetidae</taxon>
        <taxon>Hypocreales</taxon>
        <taxon>Nectriaceae</taxon>
        <taxon>Neonectria</taxon>
    </lineage>
</organism>
<reference evidence="4 5" key="1">
    <citation type="journal article" date="2025" name="Microbiol. Resour. Announc.">
        <title>Draft genome sequences for Neonectria magnoliae and Neonectria punicea, canker pathogens of Liriodendron tulipifera and Acer saccharum in West Virginia.</title>
        <authorList>
            <person name="Petronek H.M."/>
            <person name="Kasson M.T."/>
            <person name="Metheny A.M."/>
            <person name="Stauder C.M."/>
            <person name="Lovett B."/>
            <person name="Lynch S.C."/>
            <person name="Garnas J.R."/>
            <person name="Kasson L.R."/>
            <person name="Stajich J.E."/>
        </authorList>
    </citation>
    <scope>NUCLEOTIDE SEQUENCE [LARGE SCALE GENOMIC DNA]</scope>
    <source>
        <strain evidence="4 5">NRRL 64653</strain>
    </source>
</reference>
<feature type="compositionally biased region" description="Acidic residues" evidence="1">
    <location>
        <begin position="478"/>
        <end position="487"/>
    </location>
</feature>
<sequence>MSAQIEQLTIADRSAVPSSIEDLVDKFTLWAGSLGALQAPSKKLSLDYRLQEAPDIWEQICEYLENLQEATQDLSSIVTGNSPNRDIHEGSDDDDELAQSDDSPTDEAHMIFEVIAQCMRSLFRMAVLIRQASPQDRFKRAMQHTELAFPDSFDVEHVEQKHAKLRRHDSRWLAKRLGSAIAKRRQFIKYCRDHKSRLGVDNDEISTEVDNRTERLSSKATMFIKARYVDADLLQSRLEEADDAVSLMTASTAFDSSTLQRLPRLKDLSPDGQVFECPICFTLQDFLQEKPWKTHAFRDLKSYVCTSHDEKCRNELFDDRNSWFEHELQHHRSRYTCSLCGEGPLTSKSDLASHITSVHGSFSPDQMSMLTDTGRQVPDQFSAQDCPFCDDWAQTLRSHEDLNRKYLSGQGSGILVSPSRFKKHVATHQEQLAIFAMPRSNEKIGSASSGSSQSISKDMSAQASDDEDYQDLLSVEPLEQEEEDDLEGTINKLSGSEPQPLTEDKLGLANHTPPESPSLPSNRSTGSSQNAYPKRGKTHIQRKPFDTQAISDLRYHNEEKSDKWKGGIVVVGRVISREKTVKIGGNLYGKVVAEASGGNAGEPQSISNPASASVPKPELDNRTAESIKAETRRLQKELDKRRIDSSTRDVAAIAVDVEPGDGPKDSVIGDRDDHVAAAEPSKPKNDRSVRFSDHGSRTDSESQQGKQKEVRTEIPEEKQKEMWTEITKDLVTREAIEELGYNFEETEQFFYVMEYLKYEDVLKLAELSDRTQVEILNHTQEILQILWSDRYQYIVYKIFRDEKEELLK</sequence>
<feature type="compositionally biased region" description="Low complexity" evidence="1">
    <location>
        <begin position="446"/>
        <end position="460"/>
    </location>
</feature>
<evidence type="ECO:0000313" key="4">
    <source>
        <dbReference type="EMBL" id="KAK7420551.1"/>
    </source>
</evidence>
<evidence type="ECO:0000259" key="3">
    <source>
        <dbReference type="Pfam" id="PF26118"/>
    </source>
</evidence>
<dbReference type="PANTHER" id="PTHR35391:SF7">
    <property type="entry name" value="C2H2-TYPE DOMAIN-CONTAINING PROTEIN"/>
    <property type="match status" value="1"/>
</dbReference>
<dbReference type="InterPro" id="IPR058348">
    <property type="entry name" value="DUF8035"/>
</dbReference>
<feature type="compositionally biased region" description="Polar residues" evidence="1">
    <location>
        <begin position="518"/>
        <end position="531"/>
    </location>
</feature>
<dbReference type="EMBL" id="JAZAVJ010000029">
    <property type="protein sequence ID" value="KAK7420551.1"/>
    <property type="molecule type" value="Genomic_DNA"/>
</dbReference>
<feature type="compositionally biased region" description="Polar residues" evidence="1">
    <location>
        <begin position="602"/>
        <end position="611"/>
    </location>
</feature>
<proteinExistence type="predicted"/>
<gene>
    <name evidence="4" type="ORF">QQX98_002750</name>
</gene>
<keyword evidence="5" id="KW-1185">Reference proteome</keyword>
<dbReference type="InterPro" id="IPR058925">
    <property type="entry name" value="zf-C2H2_AcuF"/>
</dbReference>
<feature type="region of interest" description="Disordered" evidence="1">
    <location>
        <begin position="443"/>
        <end position="543"/>
    </location>
</feature>
<feature type="compositionally biased region" description="Basic and acidic residues" evidence="1">
    <location>
        <begin position="617"/>
        <end position="647"/>
    </location>
</feature>
<comment type="caution">
    <text evidence="4">The sequence shown here is derived from an EMBL/GenBank/DDBJ whole genome shotgun (WGS) entry which is preliminary data.</text>
</comment>